<name>A0AAD4G9Z7_BOLED</name>
<evidence type="ECO:0000313" key="2">
    <source>
        <dbReference type="Proteomes" id="UP001194468"/>
    </source>
</evidence>
<dbReference type="EMBL" id="WHUW01000051">
    <property type="protein sequence ID" value="KAF8431283.1"/>
    <property type="molecule type" value="Genomic_DNA"/>
</dbReference>
<dbReference type="Proteomes" id="UP001194468">
    <property type="component" value="Unassembled WGS sequence"/>
</dbReference>
<gene>
    <name evidence="1" type="ORF">L210DRAFT_953145</name>
</gene>
<organism evidence="1 2">
    <name type="scientific">Boletus edulis BED1</name>
    <dbReference type="NCBI Taxonomy" id="1328754"/>
    <lineage>
        <taxon>Eukaryota</taxon>
        <taxon>Fungi</taxon>
        <taxon>Dikarya</taxon>
        <taxon>Basidiomycota</taxon>
        <taxon>Agaricomycotina</taxon>
        <taxon>Agaricomycetes</taxon>
        <taxon>Agaricomycetidae</taxon>
        <taxon>Boletales</taxon>
        <taxon>Boletineae</taxon>
        <taxon>Boletaceae</taxon>
        <taxon>Boletoideae</taxon>
        <taxon>Boletus</taxon>
    </lineage>
</organism>
<protein>
    <submittedName>
        <fullName evidence="1">Uncharacterized protein</fullName>
    </submittedName>
</protein>
<proteinExistence type="predicted"/>
<reference evidence="1" key="2">
    <citation type="journal article" date="2020" name="Nat. Commun.">
        <title>Large-scale genome sequencing of mycorrhizal fungi provides insights into the early evolution of symbiotic traits.</title>
        <authorList>
            <person name="Miyauchi S."/>
            <person name="Kiss E."/>
            <person name="Kuo A."/>
            <person name="Drula E."/>
            <person name="Kohler A."/>
            <person name="Sanchez-Garcia M."/>
            <person name="Morin E."/>
            <person name="Andreopoulos B."/>
            <person name="Barry K.W."/>
            <person name="Bonito G."/>
            <person name="Buee M."/>
            <person name="Carver A."/>
            <person name="Chen C."/>
            <person name="Cichocki N."/>
            <person name="Clum A."/>
            <person name="Culley D."/>
            <person name="Crous P.W."/>
            <person name="Fauchery L."/>
            <person name="Girlanda M."/>
            <person name="Hayes R.D."/>
            <person name="Keri Z."/>
            <person name="LaButti K."/>
            <person name="Lipzen A."/>
            <person name="Lombard V."/>
            <person name="Magnuson J."/>
            <person name="Maillard F."/>
            <person name="Murat C."/>
            <person name="Nolan M."/>
            <person name="Ohm R.A."/>
            <person name="Pangilinan J."/>
            <person name="Pereira M.F."/>
            <person name="Perotto S."/>
            <person name="Peter M."/>
            <person name="Pfister S."/>
            <person name="Riley R."/>
            <person name="Sitrit Y."/>
            <person name="Stielow J.B."/>
            <person name="Szollosi G."/>
            <person name="Zifcakova L."/>
            <person name="Stursova M."/>
            <person name="Spatafora J.W."/>
            <person name="Tedersoo L."/>
            <person name="Vaario L.M."/>
            <person name="Yamada A."/>
            <person name="Yan M."/>
            <person name="Wang P."/>
            <person name="Xu J."/>
            <person name="Bruns T."/>
            <person name="Baldrian P."/>
            <person name="Vilgalys R."/>
            <person name="Dunand C."/>
            <person name="Henrissat B."/>
            <person name="Grigoriev I.V."/>
            <person name="Hibbett D."/>
            <person name="Nagy L.G."/>
            <person name="Martin F.M."/>
        </authorList>
    </citation>
    <scope>NUCLEOTIDE SEQUENCE</scope>
    <source>
        <strain evidence="1">BED1</strain>
    </source>
</reference>
<keyword evidence="2" id="KW-1185">Reference proteome</keyword>
<reference evidence="1" key="1">
    <citation type="submission" date="2019-10" db="EMBL/GenBank/DDBJ databases">
        <authorList>
            <consortium name="DOE Joint Genome Institute"/>
            <person name="Kuo A."/>
            <person name="Miyauchi S."/>
            <person name="Kiss E."/>
            <person name="Drula E."/>
            <person name="Kohler A."/>
            <person name="Sanchez-Garcia M."/>
            <person name="Andreopoulos B."/>
            <person name="Barry K.W."/>
            <person name="Bonito G."/>
            <person name="Buee M."/>
            <person name="Carver A."/>
            <person name="Chen C."/>
            <person name="Cichocki N."/>
            <person name="Clum A."/>
            <person name="Culley D."/>
            <person name="Crous P.W."/>
            <person name="Fauchery L."/>
            <person name="Girlanda M."/>
            <person name="Hayes R."/>
            <person name="Keri Z."/>
            <person name="LaButti K."/>
            <person name="Lipzen A."/>
            <person name="Lombard V."/>
            <person name="Magnuson J."/>
            <person name="Maillard F."/>
            <person name="Morin E."/>
            <person name="Murat C."/>
            <person name="Nolan M."/>
            <person name="Ohm R."/>
            <person name="Pangilinan J."/>
            <person name="Pereira M."/>
            <person name="Perotto S."/>
            <person name="Peter M."/>
            <person name="Riley R."/>
            <person name="Sitrit Y."/>
            <person name="Stielow B."/>
            <person name="Szollosi G."/>
            <person name="Zifcakova L."/>
            <person name="Stursova M."/>
            <person name="Spatafora J.W."/>
            <person name="Tedersoo L."/>
            <person name="Vaario L.-M."/>
            <person name="Yamada A."/>
            <person name="Yan M."/>
            <person name="Wang P."/>
            <person name="Xu J."/>
            <person name="Bruns T."/>
            <person name="Baldrian P."/>
            <person name="Vilgalys R."/>
            <person name="Henrissat B."/>
            <person name="Grigoriev I.V."/>
            <person name="Hibbett D."/>
            <person name="Nagy L.G."/>
            <person name="Martin F.M."/>
        </authorList>
    </citation>
    <scope>NUCLEOTIDE SEQUENCE</scope>
    <source>
        <strain evidence="1">BED1</strain>
    </source>
</reference>
<dbReference type="AlphaFoldDB" id="A0AAD4G9Z7"/>
<sequence length="55" mass="6227">MTRVIARARFYRVTLGTDDSALPGQREDVWAGCPHGIEERVEVEIIGQHGLHVFH</sequence>
<comment type="caution">
    <text evidence="1">The sequence shown here is derived from an EMBL/GenBank/DDBJ whole genome shotgun (WGS) entry which is preliminary data.</text>
</comment>
<accession>A0AAD4G9Z7</accession>
<evidence type="ECO:0000313" key="1">
    <source>
        <dbReference type="EMBL" id="KAF8431283.1"/>
    </source>
</evidence>